<keyword evidence="9" id="KW-0862">Zinc</keyword>
<dbReference type="InterPro" id="IPR036388">
    <property type="entry name" value="WH-like_DNA-bd_sf"/>
</dbReference>
<dbReference type="Proteomes" id="UP001460888">
    <property type="component" value="Unassembled WGS sequence"/>
</dbReference>
<evidence type="ECO:0000259" key="17">
    <source>
        <dbReference type="PROSITE" id="PS50967"/>
    </source>
</evidence>
<dbReference type="Pfam" id="PF00270">
    <property type="entry name" value="DEAD"/>
    <property type="match status" value="1"/>
</dbReference>
<dbReference type="PROSITE" id="PS51192">
    <property type="entry name" value="HELICASE_ATP_BIND_1"/>
    <property type="match status" value="1"/>
</dbReference>
<dbReference type="RefSeq" id="WP_353112101.1">
    <property type="nucleotide sequence ID" value="NZ_APND01000004.1"/>
</dbReference>
<evidence type="ECO:0000313" key="20">
    <source>
        <dbReference type="EMBL" id="MES1930155.1"/>
    </source>
</evidence>
<dbReference type="InterPro" id="IPR006293">
    <property type="entry name" value="DNA_helicase_ATP-dep_RecQ_bac"/>
</dbReference>
<dbReference type="InterPro" id="IPR011545">
    <property type="entry name" value="DEAD/DEAH_box_helicase_dom"/>
</dbReference>
<dbReference type="Gene3D" id="1.10.150.80">
    <property type="entry name" value="HRDC domain"/>
    <property type="match status" value="1"/>
</dbReference>
<comment type="caution">
    <text evidence="20">The sequence shown here is derived from an EMBL/GenBank/DDBJ whole genome shotgun (WGS) entry which is preliminary data.</text>
</comment>
<dbReference type="InterPro" id="IPR004589">
    <property type="entry name" value="DNA_helicase_ATP-dep_RecQ"/>
</dbReference>
<feature type="domain" description="Helicase ATP-binding" evidence="18">
    <location>
        <begin position="19"/>
        <end position="187"/>
    </location>
</feature>
<keyword evidence="21" id="KW-1185">Reference proteome</keyword>
<dbReference type="SMART" id="SM00490">
    <property type="entry name" value="HELICc"/>
    <property type="match status" value="1"/>
</dbReference>
<keyword evidence="11" id="KW-0238">DNA-binding</keyword>
<keyword evidence="5" id="KW-0547">Nucleotide-binding</keyword>
<dbReference type="SUPFAM" id="SSF47819">
    <property type="entry name" value="HRDC-like"/>
    <property type="match status" value="1"/>
</dbReference>
<evidence type="ECO:0000256" key="13">
    <source>
        <dbReference type="ARBA" id="ARBA00023204"/>
    </source>
</evidence>
<keyword evidence="12" id="KW-0233">DNA recombination</keyword>
<dbReference type="Gene3D" id="1.10.10.10">
    <property type="entry name" value="Winged helix-like DNA-binding domain superfamily/Winged helix DNA-binding domain"/>
    <property type="match status" value="1"/>
</dbReference>
<evidence type="ECO:0000313" key="21">
    <source>
        <dbReference type="Proteomes" id="UP001460888"/>
    </source>
</evidence>
<keyword evidence="8 20" id="KW-0347">Helicase</keyword>
<evidence type="ECO:0000256" key="14">
    <source>
        <dbReference type="ARBA" id="ARBA00023235"/>
    </source>
</evidence>
<dbReference type="Pfam" id="PF16124">
    <property type="entry name" value="RecQ_Zn_bind"/>
    <property type="match status" value="1"/>
</dbReference>
<dbReference type="PANTHER" id="PTHR13710:SF105">
    <property type="entry name" value="ATP-DEPENDENT DNA HELICASE Q1"/>
    <property type="match status" value="1"/>
</dbReference>
<dbReference type="InterPro" id="IPR018982">
    <property type="entry name" value="RQC_domain"/>
</dbReference>
<keyword evidence="13" id="KW-0234">DNA repair</keyword>
<evidence type="ECO:0000256" key="5">
    <source>
        <dbReference type="ARBA" id="ARBA00022741"/>
    </source>
</evidence>
<evidence type="ECO:0000256" key="16">
    <source>
        <dbReference type="NCBIfam" id="TIGR01389"/>
    </source>
</evidence>
<evidence type="ECO:0000256" key="7">
    <source>
        <dbReference type="ARBA" id="ARBA00022801"/>
    </source>
</evidence>
<evidence type="ECO:0000256" key="15">
    <source>
        <dbReference type="ARBA" id="ARBA00034617"/>
    </source>
</evidence>
<dbReference type="PANTHER" id="PTHR13710">
    <property type="entry name" value="DNA HELICASE RECQ FAMILY MEMBER"/>
    <property type="match status" value="1"/>
</dbReference>
<dbReference type="CDD" id="cd17920">
    <property type="entry name" value="DEXHc_RecQ"/>
    <property type="match status" value="1"/>
</dbReference>
<name>A0ABV2B2Q0_9GAMM</name>
<keyword evidence="10" id="KW-0067">ATP-binding</keyword>
<evidence type="ECO:0000256" key="2">
    <source>
        <dbReference type="ARBA" id="ARBA00001947"/>
    </source>
</evidence>
<comment type="cofactor">
    <cofactor evidence="2">
        <name>Zn(2+)</name>
        <dbReference type="ChEBI" id="CHEBI:29105"/>
    </cofactor>
</comment>
<accession>A0ABV2B2Q0</accession>
<dbReference type="Pfam" id="PF09382">
    <property type="entry name" value="RQC"/>
    <property type="match status" value="1"/>
</dbReference>
<evidence type="ECO:0000256" key="4">
    <source>
        <dbReference type="ARBA" id="ARBA00022723"/>
    </source>
</evidence>
<comment type="similarity">
    <text evidence="3">Belongs to the helicase family. RecQ subfamily.</text>
</comment>
<dbReference type="InterPro" id="IPR044876">
    <property type="entry name" value="HRDC_dom_sf"/>
</dbReference>
<dbReference type="SMART" id="SM00956">
    <property type="entry name" value="RQC"/>
    <property type="match status" value="1"/>
</dbReference>
<feature type="domain" description="Helicase C-terminal" evidence="19">
    <location>
        <begin position="208"/>
        <end position="356"/>
    </location>
</feature>
<reference evidence="20 21" key="1">
    <citation type="submission" date="2013-03" db="EMBL/GenBank/DDBJ databases">
        <title>Salinisphaera dokdonensis CL-ES53 Genome Sequencing.</title>
        <authorList>
            <person name="Li C."/>
            <person name="Lai Q."/>
            <person name="Shao Z."/>
        </authorList>
    </citation>
    <scope>NUCLEOTIDE SEQUENCE [LARGE SCALE GENOMIC DNA]</scope>
    <source>
        <strain evidence="20 21">CL-ES53</strain>
    </source>
</reference>
<comment type="cofactor">
    <cofactor evidence="1">
        <name>Mg(2+)</name>
        <dbReference type="ChEBI" id="CHEBI:18420"/>
    </cofactor>
</comment>
<dbReference type="SMART" id="SM00341">
    <property type="entry name" value="HRDC"/>
    <property type="match status" value="1"/>
</dbReference>
<evidence type="ECO:0000259" key="19">
    <source>
        <dbReference type="PROSITE" id="PS51194"/>
    </source>
</evidence>
<dbReference type="SUPFAM" id="SSF52540">
    <property type="entry name" value="P-loop containing nucleoside triphosphate hydrolases"/>
    <property type="match status" value="2"/>
</dbReference>
<dbReference type="InterPro" id="IPR001650">
    <property type="entry name" value="Helicase_C-like"/>
</dbReference>
<evidence type="ECO:0000256" key="1">
    <source>
        <dbReference type="ARBA" id="ARBA00001946"/>
    </source>
</evidence>
<dbReference type="InterPro" id="IPR002121">
    <property type="entry name" value="HRDC_dom"/>
</dbReference>
<evidence type="ECO:0000256" key="6">
    <source>
        <dbReference type="ARBA" id="ARBA00022763"/>
    </source>
</evidence>
<dbReference type="InterPro" id="IPR027417">
    <property type="entry name" value="P-loop_NTPase"/>
</dbReference>
<dbReference type="NCBIfam" id="TIGR01389">
    <property type="entry name" value="recQ"/>
    <property type="match status" value="1"/>
</dbReference>
<dbReference type="PROSITE" id="PS51194">
    <property type="entry name" value="HELICASE_CTER"/>
    <property type="match status" value="1"/>
</dbReference>
<dbReference type="SMART" id="SM00487">
    <property type="entry name" value="DEXDc"/>
    <property type="match status" value="1"/>
</dbReference>
<evidence type="ECO:0000256" key="12">
    <source>
        <dbReference type="ARBA" id="ARBA00023172"/>
    </source>
</evidence>
<keyword evidence="6" id="KW-0227">DNA damage</keyword>
<dbReference type="PROSITE" id="PS50967">
    <property type="entry name" value="HRDC"/>
    <property type="match status" value="1"/>
</dbReference>
<dbReference type="NCBIfam" id="TIGR00614">
    <property type="entry name" value="recQ_fam"/>
    <property type="match status" value="1"/>
</dbReference>
<sequence>MLQSVFGYDAFRGRQAEIIEAVCAGEDALVLMPTGGGKSLCYQIPALVRDGVAIIVSPLIALMSDQVAALEQLGVRAAYLNSTLEFGKQVEIEQAMRAGTIDLVYVAPERLMQPRMLDLVGDCHISLFAIDEAHCVSQWGHDFRPEYRQLAALADRFPNIPRVALTATADLPTRDEIVERLRLEQAAVYLHSFDRPNIQYRVAERGSARQQLLDFIDREHDGDAGIVYCLSRRKTEETAEWLNVRGKTALAYHAGLPAALRQTHQARFLREEGVIICATVAFGMGIDKPDVRFVAHIDLPASMEAYYQETGRAGRDGAPATAWMLYGLNDVVQRQRMIEQGNAPEERKRVERTKLDSMLAYCELASCRRISLLGYFGEECDTACGNCDTCLNPPETYDATRNARMALSAVYRTGQRFGTGYVIDHLRGAASDRAKELGHDKLSTFGVGGEIETKQWRSVLRQLIALGHVRVDPAYGGLGLGPDCRDLLKGEETLELRVDRSGKRSRSRSRLKKELPPIELEDEPLWEALRELRLSLAKEQDVPPYVIFHDATLREMLARRPTAVGELADVPGIGEKKRDAYGRAFVDVIAAHVD</sequence>
<dbReference type="GO" id="GO:0004386">
    <property type="term" value="F:helicase activity"/>
    <property type="evidence" value="ECO:0007669"/>
    <property type="project" value="UniProtKB-KW"/>
</dbReference>
<keyword evidence="4" id="KW-0479">Metal-binding</keyword>
<gene>
    <name evidence="20" type="ORF">SADO_12908</name>
</gene>
<comment type="catalytic activity">
    <reaction evidence="15">
        <text>Couples ATP hydrolysis with the unwinding of duplex DNA by translocating in the 3'-5' direction.</text>
        <dbReference type="EC" id="5.6.2.4"/>
    </reaction>
</comment>
<dbReference type="Pfam" id="PF00271">
    <property type="entry name" value="Helicase_C"/>
    <property type="match status" value="1"/>
</dbReference>
<feature type="domain" description="HRDC" evidence="17">
    <location>
        <begin position="519"/>
        <end position="594"/>
    </location>
</feature>
<evidence type="ECO:0000256" key="8">
    <source>
        <dbReference type="ARBA" id="ARBA00022806"/>
    </source>
</evidence>
<keyword evidence="7" id="KW-0378">Hydrolase</keyword>
<dbReference type="EMBL" id="APND01000004">
    <property type="protein sequence ID" value="MES1930155.1"/>
    <property type="molecule type" value="Genomic_DNA"/>
</dbReference>
<dbReference type="Gene3D" id="3.40.50.300">
    <property type="entry name" value="P-loop containing nucleotide triphosphate hydrolases"/>
    <property type="match status" value="2"/>
</dbReference>
<dbReference type="InterPro" id="IPR032284">
    <property type="entry name" value="RecQ_Zn-bd"/>
</dbReference>
<dbReference type="InterPro" id="IPR010997">
    <property type="entry name" value="HRDC-like_sf"/>
</dbReference>
<keyword evidence="14" id="KW-0413">Isomerase</keyword>
<protein>
    <recommendedName>
        <fullName evidence="16">DNA helicase RecQ</fullName>
        <ecNumber evidence="16">5.6.2.4</ecNumber>
    </recommendedName>
</protein>
<evidence type="ECO:0000259" key="18">
    <source>
        <dbReference type="PROSITE" id="PS51192"/>
    </source>
</evidence>
<proteinExistence type="inferred from homology"/>
<dbReference type="Pfam" id="PF00570">
    <property type="entry name" value="HRDC"/>
    <property type="match status" value="1"/>
</dbReference>
<dbReference type="CDD" id="cd18794">
    <property type="entry name" value="SF2_C_RecQ"/>
    <property type="match status" value="1"/>
</dbReference>
<evidence type="ECO:0000256" key="11">
    <source>
        <dbReference type="ARBA" id="ARBA00023125"/>
    </source>
</evidence>
<evidence type="ECO:0000256" key="9">
    <source>
        <dbReference type="ARBA" id="ARBA00022833"/>
    </source>
</evidence>
<dbReference type="InterPro" id="IPR014001">
    <property type="entry name" value="Helicase_ATP-bd"/>
</dbReference>
<evidence type="ECO:0000256" key="10">
    <source>
        <dbReference type="ARBA" id="ARBA00022840"/>
    </source>
</evidence>
<organism evidence="20 21">
    <name type="scientific">Salinisphaera dokdonensis CL-ES53</name>
    <dbReference type="NCBI Taxonomy" id="1304272"/>
    <lineage>
        <taxon>Bacteria</taxon>
        <taxon>Pseudomonadati</taxon>
        <taxon>Pseudomonadota</taxon>
        <taxon>Gammaproteobacteria</taxon>
        <taxon>Salinisphaerales</taxon>
        <taxon>Salinisphaeraceae</taxon>
        <taxon>Salinisphaera</taxon>
    </lineage>
</organism>
<evidence type="ECO:0000256" key="3">
    <source>
        <dbReference type="ARBA" id="ARBA00005446"/>
    </source>
</evidence>
<dbReference type="EC" id="5.6.2.4" evidence="16"/>